<dbReference type="AlphaFoldDB" id="A0A0X1KHR9"/>
<dbReference type="Proteomes" id="UP000062043">
    <property type="component" value="Chromosome"/>
</dbReference>
<feature type="coiled-coil region" evidence="1">
    <location>
        <begin position="1"/>
        <end position="31"/>
    </location>
</feature>
<keyword evidence="1" id="KW-0175">Coiled coil</keyword>
<proteinExistence type="predicted"/>
<sequence length="197" mass="22965">MVDIEKVIREVESLEKDAEKEYRELLRKLEDPKYADFRVLLLRMAIDTTLHKYIAEAMRKAYKEAIELVDEFGYTEEIELPEDAPRRQIKEGLVVIPGLPSIVLPSGEFMGSRIPPEEALRELLNLKLDNVVLPPEKKKEILKVAEELLKLEERMREKYSILEKKAIHPLIKAIAAESKNNEQQHMHVLQKTKEKIE</sequence>
<dbReference type="RefSeq" id="WP_062369984.1">
    <property type="nucleotide sequence ID" value="NZ_CP007140.1"/>
</dbReference>
<accession>A0A0X1KHR9</accession>
<organism evidence="2 3">
    <name type="scientific">Thermococcus guaymasensis DSM 11113</name>
    <dbReference type="NCBI Taxonomy" id="1432656"/>
    <lineage>
        <taxon>Archaea</taxon>
        <taxon>Methanobacteriati</taxon>
        <taxon>Methanobacteriota</taxon>
        <taxon>Thermococci</taxon>
        <taxon>Thermococcales</taxon>
        <taxon>Thermococcaceae</taxon>
        <taxon>Thermococcus</taxon>
    </lineage>
</organism>
<dbReference type="GeneID" id="27134102"/>
<gene>
    <name evidence="2" type="ORF">X802_00290</name>
</gene>
<dbReference type="KEGG" id="tgy:X802_00290"/>
<dbReference type="EMBL" id="CP007140">
    <property type="protein sequence ID" value="AJC70802.1"/>
    <property type="molecule type" value="Genomic_DNA"/>
</dbReference>
<reference evidence="2 3" key="1">
    <citation type="submission" date="2014-01" db="EMBL/GenBank/DDBJ databases">
        <title>Genome sequencing of Thermococcus guaymasensis.</title>
        <authorList>
            <person name="Zhang X."/>
            <person name="Alvare G."/>
            <person name="Fristensky B."/>
            <person name="Chen L."/>
            <person name="Suen T."/>
            <person name="Chen Q."/>
            <person name="Ma K."/>
        </authorList>
    </citation>
    <scope>NUCLEOTIDE SEQUENCE [LARGE SCALE GENOMIC DNA]</scope>
    <source>
        <strain evidence="2 3">DSM 11113</strain>
    </source>
</reference>
<evidence type="ECO:0000256" key="1">
    <source>
        <dbReference type="SAM" id="Coils"/>
    </source>
</evidence>
<dbReference type="OrthoDB" id="86184at2157"/>
<name>A0A0X1KHR9_9EURY</name>
<dbReference type="STRING" id="1432656.X802_00290"/>
<keyword evidence="3" id="KW-1185">Reference proteome</keyword>
<protein>
    <submittedName>
        <fullName evidence="2">Uncharacterized protein</fullName>
    </submittedName>
</protein>
<evidence type="ECO:0000313" key="2">
    <source>
        <dbReference type="EMBL" id="AJC70802.1"/>
    </source>
</evidence>
<dbReference type="PATRIC" id="fig|1432656.3.peg.56"/>
<evidence type="ECO:0000313" key="3">
    <source>
        <dbReference type="Proteomes" id="UP000062043"/>
    </source>
</evidence>